<sequence>MSNHPFRCLRDLSNQNGPLMHLKLGERSAIVVSSPELAKQMLKDLDPRFAQRPEYLASKILWYAGSDIGFSPYGEYWRQMRKFCVNELLSTKMVRLFQSIREDESARLVEYLRESSGSSVNFTEKLFSLSSSITFRAAFGAACKDNEALRKLIEHTMEMVGGFEMLDLFPSSRLVAALSWRRMRLLKTMRRELDVIMDDIIDRHRRNRGRNSEFGGEDLVDVILRAQEEELLQFPIDNNNIKADVFTAGTDTSAATIEWTMVELLRHPRIMEKVQAEVRRAFKENPSFQQDDVVYDLKYLKLVIKESLRLHPPGPILPRASIEEQVINGYTIPAGAMVMVNSWAMQRDPSYWKDPERFEPKRFETEDLNFVAGDCKYSPFGIGRRMCPGLTFGLAAVESALIQLLYNFDWKLPEGLRAEDLDMTENVGLTATRKQNLFVVVSPYN</sequence>
<keyword evidence="3 12" id="KW-0349">Heme</keyword>
<evidence type="ECO:0000256" key="2">
    <source>
        <dbReference type="ARBA" id="ARBA00010617"/>
    </source>
</evidence>
<dbReference type="PRINTS" id="PR00385">
    <property type="entry name" value="P450"/>
</dbReference>
<dbReference type="GO" id="GO:0016712">
    <property type="term" value="F:oxidoreductase activity, acting on paired donors, with incorporation or reduction of molecular oxygen, reduced flavin or flavoprotein as one donor, and incorporation of one atom of oxygen"/>
    <property type="evidence" value="ECO:0007669"/>
    <property type="project" value="UniProtKB-ARBA"/>
</dbReference>
<proteinExistence type="inferred from homology"/>
<evidence type="ECO:0000313" key="14">
    <source>
        <dbReference type="EMBL" id="KAG6404831.1"/>
    </source>
</evidence>
<dbReference type="PROSITE" id="PS00086">
    <property type="entry name" value="CYTOCHROME_P450"/>
    <property type="match status" value="1"/>
</dbReference>
<keyword evidence="7" id="KW-1133">Transmembrane helix</keyword>
<evidence type="ECO:0000313" key="15">
    <source>
        <dbReference type="Proteomes" id="UP000298416"/>
    </source>
</evidence>
<dbReference type="FunFam" id="1.10.630.10:FF:000043">
    <property type="entry name" value="Cytochrome P450 99A2"/>
    <property type="match status" value="1"/>
</dbReference>
<evidence type="ECO:0000256" key="13">
    <source>
        <dbReference type="RuleBase" id="RU000461"/>
    </source>
</evidence>
<evidence type="ECO:0000256" key="6">
    <source>
        <dbReference type="ARBA" id="ARBA00022968"/>
    </source>
</evidence>
<feature type="binding site" description="axial binding residue" evidence="12">
    <location>
        <position position="387"/>
    </location>
    <ligand>
        <name>heme</name>
        <dbReference type="ChEBI" id="CHEBI:30413"/>
    </ligand>
    <ligandPart>
        <name>Fe</name>
        <dbReference type="ChEBI" id="CHEBI:18248"/>
    </ligandPart>
</feature>
<gene>
    <name evidence="14" type="ORF">SASPL_132407</name>
</gene>
<dbReference type="GO" id="GO:0005506">
    <property type="term" value="F:iron ion binding"/>
    <property type="evidence" value="ECO:0007669"/>
    <property type="project" value="InterPro"/>
</dbReference>
<evidence type="ECO:0000256" key="7">
    <source>
        <dbReference type="ARBA" id="ARBA00022989"/>
    </source>
</evidence>
<dbReference type="InterPro" id="IPR036396">
    <property type="entry name" value="Cyt_P450_sf"/>
</dbReference>
<keyword evidence="6" id="KW-0735">Signal-anchor</keyword>
<evidence type="ECO:0000256" key="3">
    <source>
        <dbReference type="ARBA" id="ARBA00022617"/>
    </source>
</evidence>
<comment type="subcellular location">
    <subcellularLocation>
        <location evidence="1">Membrane</location>
        <topology evidence="1">Single-pass type II membrane protein</topology>
    </subcellularLocation>
</comment>
<dbReference type="Pfam" id="PF00067">
    <property type="entry name" value="p450"/>
    <property type="match status" value="1"/>
</dbReference>
<keyword evidence="10 13" id="KW-0503">Monooxygenase</keyword>
<keyword evidence="9 12" id="KW-0408">Iron</keyword>
<keyword evidence="15" id="KW-1185">Reference proteome</keyword>
<dbReference type="InterPro" id="IPR052306">
    <property type="entry name" value="CYP450_71D"/>
</dbReference>
<protein>
    <submittedName>
        <fullName evidence="14">Uncharacterized protein</fullName>
    </submittedName>
</protein>
<comment type="caution">
    <text evidence="14">The sequence shown here is derived from an EMBL/GenBank/DDBJ whole genome shotgun (WGS) entry which is preliminary data.</text>
</comment>
<dbReference type="GO" id="GO:0020037">
    <property type="term" value="F:heme binding"/>
    <property type="evidence" value="ECO:0007669"/>
    <property type="project" value="InterPro"/>
</dbReference>
<dbReference type="Proteomes" id="UP000298416">
    <property type="component" value="Unassembled WGS sequence"/>
</dbReference>
<evidence type="ECO:0000256" key="4">
    <source>
        <dbReference type="ARBA" id="ARBA00022692"/>
    </source>
</evidence>
<evidence type="ECO:0000256" key="10">
    <source>
        <dbReference type="ARBA" id="ARBA00023033"/>
    </source>
</evidence>
<accession>A0A8X8ZHB7</accession>
<dbReference type="Gene3D" id="1.10.630.10">
    <property type="entry name" value="Cytochrome P450"/>
    <property type="match status" value="1"/>
</dbReference>
<keyword evidence="8 13" id="KW-0560">Oxidoreductase</keyword>
<dbReference type="InterPro" id="IPR017972">
    <property type="entry name" value="Cyt_P450_CS"/>
</dbReference>
<dbReference type="InterPro" id="IPR002401">
    <property type="entry name" value="Cyt_P450_E_grp-I"/>
</dbReference>
<name>A0A8X8ZHB7_SALSN</name>
<dbReference type="PANTHER" id="PTHR47953:SF16">
    <property type="entry name" value="CYTOCHROME P450 71D8"/>
    <property type="match status" value="1"/>
</dbReference>
<dbReference type="AlphaFoldDB" id="A0A8X8ZHB7"/>
<evidence type="ECO:0000256" key="8">
    <source>
        <dbReference type="ARBA" id="ARBA00023002"/>
    </source>
</evidence>
<dbReference type="GO" id="GO:0016020">
    <property type="term" value="C:membrane"/>
    <property type="evidence" value="ECO:0007669"/>
    <property type="project" value="UniProtKB-SubCell"/>
</dbReference>
<dbReference type="InterPro" id="IPR001128">
    <property type="entry name" value="Cyt_P450"/>
</dbReference>
<evidence type="ECO:0000256" key="12">
    <source>
        <dbReference type="PIRSR" id="PIRSR602401-1"/>
    </source>
</evidence>
<dbReference type="SUPFAM" id="SSF48264">
    <property type="entry name" value="Cytochrome P450"/>
    <property type="match status" value="1"/>
</dbReference>
<evidence type="ECO:0000256" key="11">
    <source>
        <dbReference type="ARBA" id="ARBA00023136"/>
    </source>
</evidence>
<dbReference type="GO" id="GO:0016114">
    <property type="term" value="P:terpenoid biosynthetic process"/>
    <property type="evidence" value="ECO:0007669"/>
    <property type="project" value="UniProtKB-ARBA"/>
</dbReference>
<keyword evidence="4" id="KW-0812">Transmembrane</keyword>
<dbReference type="PANTHER" id="PTHR47953">
    <property type="entry name" value="OS08G0105600 PROTEIN"/>
    <property type="match status" value="1"/>
</dbReference>
<evidence type="ECO:0000256" key="9">
    <source>
        <dbReference type="ARBA" id="ARBA00023004"/>
    </source>
</evidence>
<dbReference type="EMBL" id="PNBA02000012">
    <property type="protein sequence ID" value="KAG6404831.1"/>
    <property type="molecule type" value="Genomic_DNA"/>
</dbReference>
<keyword evidence="5 12" id="KW-0479">Metal-binding</keyword>
<reference evidence="14" key="1">
    <citation type="submission" date="2018-01" db="EMBL/GenBank/DDBJ databases">
        <authorList>
            <person name="Mao J.F."/>
        </authorList>
    </citation>
    <scope>NUCLEOTIDE SEQUENCE</scope>
    <source>
        <strain evidence="14">Huo1</strain>
        <tissue evidence="14">Leaf</tissue>
    </source>
</reference>
<comment type="similarity">
    <text evidence="2 13">Belongs to the cytochrome P450 family.</text>
</comment>
<dbReference type="PRINTS" id="PR00463">
    <property type="entry name" value="EP450I"/>
</dbReference>
<evidence type="ECO:0000256" key="1">
    <source>
        <dbReference type="ARBA" id="ARBA00004606"/>
    </source>
</evidence>
<keyword evidence="11" id="KW-0472">Membrane</keyword>
<comment type="cofactor">
    <cofactor evidence="12">
        <name>heme</name>
        <dbReference type="ChEBI" id="CHEBI:30413"/>
    </cofactor>
</comment>
<reference evidence="14" key="2">
    <citation type="submission" date="2020-08" db="EMBL/GenBank/DDBJ databases">
        <title>Plant Genome Project.</title>
        <authorList>
            <person name="Zhang R.-G."/>
        </authorList>
    </citation>
    <scope>NUCLEOTIDE SEQUENCE</scope>
    <source>
        <strain evidence="14">Huo1</strain>
        <tissue evidence="14">Leaf</tissue>
    </source>
</reference>
<organism evidence="14">
    <name type="scientific">Salvia splendens</name>
    <name type="common">Scarlet sage</name>
    <dbReference type="NCBI Taxonomy" id="180675"/>
    <lineage>
        <taxon>Eukaryota</taxon>
        <taxon>Viridiplantae</taxon>
        <taxon>Streptophyta</taxon>
        <taxon>Embryophyta</taxon>
        <taxon>Tracheophyta</taxon>
        <taxon>Spermatophyta</taxon>
        <taxon>Magnoliopsida</taxon>
        <taxon>eudicotyledons</taxon>
        <taxon>Gunneridae</taxon>
        <taxon>Pentapetalae</taxon>
        <taxon>asterids</taxon>
        <taxon>lamiids</taxon>
        <taxon>Lamiales</taxon>
        <taxon>Lamiaceae</taxon>
        <taxon>Nepetoideae</taxon>
        <taxon>Mentheae</taxon>
        <taxon>Salviinae</taxon>
        <taxon>Salvia</taxon>
        <taxon>Salvia subgen. Calosphace</taxon>
        <taxon>core Calosphace</taxon>
    </lineage>
</organism>
<evidence type="ECO:0000256" key="5">
    <source>
        <dbReference type="ARBA" id="ARBA00022723"/>
    </source>
</evidence>
<dbReference type="CDD" id="cd11072">
    <property type="entry name" value="CYP71-like"/>
    <property type="match status" value="1"/>
</dbReference>